<dbReference type="InterPro" id="IPR040151">
    <property type="entry name" value="Gfd2/YDR514C-like"/>
</dbReference>
<dbReference type="EMBL" id="KZ805488">
    <property type="protein sequence ID" value="PVH95654.1"/>
    <property type="molecule type" value="Genomic_DNA"/>
</dbReference>
<dbReference type="Pfam" id="PF21762">
    <property type="entry name" value="DEDDh_C"/>
    <property type="match status" value="1"/>
</dbReference>
<protein>
    <recommendedName>
        <fullName evidence="1">Gfd2/YDR514C-like C-terminal domain-containing protein</fullName>
    </recommendedName>
</protein>
<dbReference type="AlphaFoldDB" id="A0A2V1DEV3"/>
<dbReference type="InterPro" id="IPR048519">
    <property type="entry name" value="Gfd2/YDR514C-like_C"/>
</dbReference>
<dbReference type="Proteomes" id="UP000244855">
    <property type="component" value="Unassembled WGS sequence"/>
</dbReference>
<feature type="domain" description="Gfd2/YDR514C-like C-terminal" evidence="1">
    <location>
        <begin position="42"/>
        <end position="227"/>
    </location>
</feature>
<organism evidence="2 3">
    <name type="scientific">Periconia macrospinosa</name>
    <dbReference type="NCBI Taxonomy" id="97972"/>
    <lineage>
        <taxon>Eukaryota</taxon>
        <taxon>Fungi</taxon>
        <taxon>Dikarya</taxon>
        <taxon>Ascomycota</taxon>
        <taxon>Pezizomycotina</taxon>
        <taxon>Dothideomycetes</taxon>
        <taxon>Pleosporomycetidae</taxon>
        <taxon>Pleosporales</taxon>
        <taxon>Massarineae</taxon>
        <taxon>Periconiaceae</taxon>
        <taxon>Periconia</taxon>
    </lineage>
</organism>
<proteinExistence type="predicted"/>
<evidence type="ECO:0000313" key="2">
    <source>
        <dbReference type="EMBL" id="PVH95654.1"/>
    </source>
</evidence>
<sequence length="329" mass="36688">MSKQELTTLRADLRSVPHRQALHQYLRGEGTSNPSLLQNAVFVSIRRCWSPHPPYNLMEIGLAIYNGKQQQQQPAGPHGENVLKDVRFLHLRFREQASGQLPNGADPTKFHFGTTAFVDSKEARSLLSQIWYQPMDESNPAAGFRPVICLMAANDKPTTPTDNVNFNPAAIGTTVAVLDPEIVAVQSAVASFPCLPVDKILEQHFSITANHPDNTGNQAAYLMIMVVLAALRHELYHDPQLNIRDIPGQYGQSSSKPAQDVVNYLMDHESPEPPVGTIVYCPRCASSDHLVMDCPETFVLCSKCRYAYDQTWRIPNAITHKDEACSYDY</sequence>
<reference evidence="2 3" key="1">
    <citation type="journal article" date="2018" name="Sci. Rep.">
        <title>Comparative genomics provides insights into the lifestyle and reveals functional heterogeneity of dark septate endophytic fungi.</title>
        <authorList>
            <person name="Knapp D.G."/>
            <person name="Nemeth J.B."/>
            <person name="Barry K."/>
            <person name="Hainaut M."/>
            <person name="Henrissat B."/>
            <person name="Johnson J."/>
            <person name="Kuo A."/>
            <person name="Lim J.H.P."/>
            <person name="Lipzen A."/>
            <person name="Nolan M."/>
            <person name="Ohm R.A."/>
            <person name="Tamas L."/>
            <person name="Grigoriev I.V."/>
            <person name="Spatafora J.W."/>
            <person name="Nagy L.G."/>
            <person name="Kovacs G.M."/>
        </authorList>
    </citation>
    <scope>NUCLEOTIDE SEQUENCE [LARGE SCALE GENOMIC DNA]</scope>
    <source>
        <strain evidence="2 3">DSE2036</strain>
    </source>
</reference>
<evidence type="ECO:0000313" key="3">
    <source>
        <dbReference type="Proteomes" id="UP000244855"/>
    </source>
</evidence>
<gene>
    <name evidence="2" type="ORF">DM02DRAFT_536896</name>
</gene>
<accession>A0A2V1DEV3</accession>
<dbReference type="PANTHER" id="PTHR28083:SF1">
    <property type="entry name" value="GOOD FOR FULL DBP5 ACTIVITY PROTEIN 2"/>
    <property type="match status" value="1"/>
</dbReference>
<evidence type="ECO:0000259" key="1">
    <source>
        <dbReference type="Pfam" id="PF21762"/>
    </source>
</evidence>
<dbReference type="OrthoDB" id="3758270at2759"/>
<dbReference type="PANTHER" id="PTHR28083">
    <property type="entry name" value="GOOD FOR FULL DBP5 ACTIVITY PROTEIN 2"/>
    <property type="match status" value="1"/>
</dbReference>
<keyword evidence="3" id="KW-1185">Reference proteome</keyword>
<dbReference type="GO" id="GO:0005634">
    <property type="term" value="C:nucleus"/>
    <property type="evidence" value="ECO:0007669"/>
    <property type="project" value="TreeGrafter"/>
</dbReference>
<name>A0A2V1DEV3_9PLEO</name>